<dbReference type="Gene3D" id="3.30.420.10">
    <property type="entry name" value="Ribonuclease H-like superfamily/Ribonuclease H"/>
    <property type="match status" value="1"/>
</dbReference>
<feature type="compositionally biased region" description="Polar residues" evidence="8">
    <location>
        <begin position="353"/>
        <end position="362"/>
    </location>
</feature>
<dbReference type="PANTHER" id="PTHR10183">
    <property type="entry name" value="CALPAIN"/>
    <property type="match status" value="1"/>
</dbReference>
<dbReference type="InterPro" id="IPR009057">
    <property type="entry name" value="Homeodomain-like_sf"/>
</dbReference>
<dbReference type="InterPro" id="IPR038765">
    <property type="entry name" value="Papain-like_cys_pep_sf"/>
</dbReference>
<dbReference type="PRINTS" id="PR00704">
    <property type="entry name" value="CALPAIN"/>
</dbReference>
<keyword evidence="3" id="KW-0645">Protease</keyword>
<evidence type="ECO:0000256" key="5">
    <source>
        <dbReference type="ARBA" id="ARBA00022807"/>
    </source>
</evidence>
<evidence type="ECO:0000256" key="7">
    <source>
        <dbReference type="PROSITE-ProRule" id="PRU00239"/>
    </source>
</evidence>
<dbReference type="OrthoDB" id="5862110at2759"/>
<dbReference type="SUPFAM" id="SSF46689">
    <property type="entry name" value="Homeodomain-like"/>
    <property type="match status" value="1"/>
</dbReference>
<comment type="caution">
    <text evidence="7">Lacks conserved residue(s) required for the propagation of feature annotation.</text>
</comment>
<proteinExistence type="inferred from homology"/>
<organism evidence="10 11">
    <name type="scientific">Caenorhabditis auriculariae</name>
    <dbReference type="NCBI Taxonomy" id="2777116"/>
    <lineage>
        <taxon>Eukaryota</taxon>
        <taxon>Metazoa</taxon>
        <taxon>Ecdysozoa</taxon>
        <taxon>Nematoda</taxon>
        <taxon>Chromadorea</taxon>
        <taxon>Rhabditida</taxon>
        <taxon>Rhabditina</taxon>
        <taxon>Rhabditomorpha</taxon>
        <taxon>Rhabditoidea</taxon>
        <taxon>Rhabditidae</taxon>
        <taxon>Peloderinae</taxon>
        <taxon>Caenorhabditis</taxon>
    </lineage>
</organism>
<dbReference type="GO" id="GO:0015074">
    <property type="term" value="P:DNA integration"/>
    <property type="evidence" value="ECO:0007669"/>
    <property type="project" value="InterPro"/>
</dbReference>
<accession>A0A8S1HPY4</accession>
<evidence type="ECO:0000259" key="9">
    <source>
        <dbReference type="PROSITE" id="PS50203"/>
    </source>
</evidence>
<dbReference type="Pfam" id="PF00648">
    <property type="entry name" value="Peptidase_C2"/>
    <property type="match status" value="1"/>
</dbReference>
<keyword evidence="5" id="KW-0788">Thiol protease</keyword>
<dbReference type="GO" id="GO:0003677">
    <property type="term" value="F:DNA binding"/>
    <property type="evidence" value="ECO:0007669"/>
    <property type="project" value="InterPro"/>
</dbReference>
<evidence type="ECO:0000256" key="2">
    <source>
        <dbReference type="ARBA" id="ARBA00007623"/>
    </source>
</evidence>
<dbReference type="SUPFAM" id="SSF54001">
    <property type="entry name" value="Cysteine proteinases"/>
    <property type="match status" value="1"/>
</dbReference>
<evidence type="ECO:0000313" key="11">
    <source>
        <dbReference type="Proteomes" id="UP000835052"/>
    </source>
</evidence>
<dbReference type="Pfam" id="PF01498">
    <property type="entry name" value="HTH_Tnp_Tc3_2"/>
    <property type="match status" value="1"/>
</dbReference>
<dbReference type="InterPro" id="IPR022684">
    <property type="entry name" value="Calpain_cysteine_protease"/>
</dbReference>
<dbReference type="InterPro" id="IPR001300">
    <property type="entry name" value="Peptidase_C2_calpain_cat"/>
</dbReference>
<comment type="similarity">
    <text evidence="2">Belongs to the peptidase C2 family.</text>
</comment>
<gene>
    <name evidence="10" type="ORF">CAUJ_LOCUS14592</name>
</gene>
<protein>
    <recommendedName>
        <fullName evidence="9">Calpain catalytic domain-containing protein</fullName>
    </recommendedName>
</protein>
<reference evidence="10" key="1">
    <citation type="submission" date="2020-10" db="EMBL/GenBank/DDBJ databases">
        <authorList>
            <person name="Kikuchi T."/>
        </authorList>
    </citation>
    <scope>NUCLEOTIDE SEQUENCE</scope>
    <source>
        <strain evidence="10">NKZ352</strain>
    </source>
</reference>
<feature type="domain" description="Calpain catalytic" evidence="9">
    <location>
        <begin position="223"/>
        <end position="301"/>
    </location>
</feature>
<keyword evidence="4" id="KW-0378">Hydrolase</keyword>
<evidence type="ECO:0000256" key="8">
    <source>
        <dbReference type="SAM" id="MobiDB-lite"/>
    </source>
</evidence>
<sequence>MARNGQVGDFELSYEKNELEQPHELQNGYELTYELPNQDEPDEDADRDPCDVMALPVCRSGRKGHKFRSCFKSAMDGFEGSDLEAVFNQIRKFARKGRGLTNIFSFGGFDELESKRFHDRKHRFHRINPDSGRVVGAIAGNFLFRFGGRHNRLSDTGKIVLDNMMSGKYRRKMHRFEPVVKPEDKEKLQKVKPPRPPPPTPIAVPDLSDFERQRKRCLAEKSLFEDPDFPANNKSLFNSRPTRNIIWKRPGEIVPDPQLIVGDKSRFDVKQGLLGNCWLLAAIANLTLHDELFYRVVPPDQHGKNLWKKDLTDNDKRAIVVVVKNGLTMMTLAGMFGVTEAVISQFLKRQKAQDGSTNSQRTGRPRVTDRNDDRNILKTSRTNPRLTAPAIRREVFLNSPAPPSVSTVKRRLNAAGIMGRRPVKKPLISEKNRVARVKWAKEHLNWTRQDWNKILSSDEIKFLLFGSDGIQ</sequence>
<evidence type="ECO:0000256" key="1">
    <source>
        <dbReference type="ARBA" id="ARBA00004123"/>
    </source>
</evidence>
<evidence type="ECO:0000256" key="4">
    <source>
        <dbReference type="ARBA" id="ARBA00022801"/>
    </source>
</evidence>
<dbReference type="GO" id="GO:0005737">
    <property type="term" value="C:cytoplasm"/>
    <property type="evidence" value="ECO:0007669"/>
    <property type="project" value="TreeGrafter"/>
</dbReference>
<dbReference type="GO" id="GO:0006313">
    <property type="term" value="P:DNA transposition"/>
    <property type="evidence" value="ECO:0007669"/>
    <property type="project" value="InterPro"/>
</dbReference>
<dbReference type="SMART" id="SM00230">
    <property type="entry name" value="CysPc"/>
    <property type="match status" value="1"/>
</dbReference>
<dbReference type="Proteomes" id="UP000835052">
    <property type="component" value="Unassembled WGS sequence"/>
</dbReference>
<name>A0A8S1HPY4_9PELO</name>
<feature type="region of interest" description="Disordered" evidence="8">
    <location>
        <begin position="349"/>
        <end position="374"/>
    </location>
</feature>
<evidence type="ECO:0000313" key="10">
    <source>
        <dbReference type="EMBL" id="CAD6198686.1"/>
    </source>
</evidence>
<dbReference type="InterPro" id="IPR036397">
    <property type="entry name" value="RNaseH_sf"/>
</dbReference>
<comment type="subcellular location">
    <subcellularLocation>
        <location evidence="1">Nucleus</location>
    </subcellularLocation>
</comment>
<dbReference type="GO" id="GO:0006508">
    <property type="term" value="P:proteolysis"/>
    <property type="evidence" value="ECO:0007669"/>
    <property type="project" value="UniProtKB-KW"/>
</dbReference>
<dbReference type="GO" id="GO:0005634">
    <property type="term" value="C:nucleus"/>
    <property type="evidence" value="ECO:0007669"/>
    <property type="project" value="UniProtKB-SubCell"/>
</dbReference>
<dbReference type="PANTHER" id="PTHR10183:SF433">
    <property type="entry name" value="CALPAIN-A-RELATED"/>
    <property type="match status" value="1"/>
</dbReference>
<dbReference type="AlphaFoldDB" id="A0A8S1HPY4"/>
<evidence type="ECO:0000256" key="3">
    <source>
        <dbReference type="ARBA" id="ARBA00022670"/>
    </source>
</evidence>
<dbReference type="InterPro" id="IPR002492">
    <property type="entry name" value="Transposase_Tc1-like"/>
</dbReference>
<feature type="compositionally biased region" description="Basic and acidic residues" evidence="8">
    <location>
        <begin position="13"/>
        <end position="23"/>
    </location>
</feature>
<feature type="region of interest" description="Disordered" evidence="8">
    <location>
        <begin position="182"/>
        <end position="206"/>
    </location>
</feature>
<evidence type="ECO:0000256" key="6">
    <source>
        <dbReference type="PIRSR" id="PIRSR622684-1"/>
    </source>
</evidence>
<dbReference type="EMBL" id="CAJGYM010000135">
    <property type="protein sequence ID" value="CAD6198686.1"/>
    <property type="molecule type" value="Genomic_DNA"/>
</dbReference>
<feature type="compositionally biased region" description="Acidic residues" evidence="8">
    <location>
        <begin position="37"/>
        <end position="46"/>
    </location>
</feature>
<feature type="active site" evidence="6">
    <location>
        <position position="277"/>
    </location>
</feature>
<dbReference type="PROSITE" id="PS00139">
    <property type="entry name" value="THIOL_PROTEASE_CYS"/>
    <property type="match status" value="1"/>
</dbReference>
<dbReference type="GO" id="GO:0004198">
    <property type="term" value="F:calcium-dependent cysteine-type endopeptidase activity"/>
    <property type="evidence" value="ECO:0007669"/>
    <property type="project" value="InterPro"/>
</dbReference>
<comment type="caution">
    <text evidence="10">The sequence shown here is derived from an EMBL/GenBank/DDBJ whole genome shotgun (WGS) entry which is preliminary data.</text>
</comment>
<dbReference type="InterPro" id="IPR000169">
    <property type="entry name" value="Pept_cys_AS"/>
</dbReference>
<dbReference type="PROSITE" id="PS50203">
    <property type="entry name" value="CALPAIN_CAT"/>
    <property type="match status" value="1"/>
</dbReference>
<keyword evidence="11" id="KW-1185">Reference proteome</keyword>
<feature type="region of interest" description="Disordered" evidence="8">
    <location>
        <begin position="1"/>
        <end position="46"/>
    </location>
</feature>